<evidence type="ECO:0000256" key="6">
    <source>
        <dbReference type="SAM" id="Phobius"/>
    </source>
</evidence>
<name>A0A1G8Y9X8_9LACT</name>
<accession>A0A1G8Y9X8</accession>
<evidence type="ECO:0000259" key="7">
    <source>
        <dbReference type="Pfam" id="PF13396"/>
    </source>
</evidence>
<comment type="subcellular location">
    <subcellularLocation>
        <location evidence="1">Cell membrane</location>
        <topology evidence="1">Multi-pass membrane protein</topology>
    </subcellularLocation>
</comment>
<keyword evidence="5 6" id="KW-0472">Membrane</keyword>
<dbReference type="Proteomes" id="UP000199433">
    <property type="component" value="Unassembled WGS sequence"/>
</dbReference>
<keyword evidence="9" id="KW-1185">Reference proteome</keyword>
<evidence type="ECO:0000256" key="5">
    <source>
        <dbReference type="ARBA" id="ARBA00023136"/>
    </source>
</evidence>
<keyword evidence="4 6" id="KW-1133">Transmembrane helix</keyword>
<dbReference type="STRING" id="426701.SAMN04488098_100920"/>
<proteinExistence type="predicted"/>
<dbReference type="GO" id="GO:0005886">
    <property type="term" value="C:plasma membrane"/>
    <property type="evidence" value="ECO:0007669"/>
    <property type="project" value="UniProtKB-SubCell"/>
</dbReference>
<feature type="domain" description="Cardiolipin synthase N-terminal" evidence="7">
    <location>
        <begin position="20"/>
        <end position="63"/>
    </location>
</feature>
<feature type="transmembrane region" description="Helical" evidence="6">
    <location>
        <begin position="41"/>
        <end position="61"/>
    </location>
</feature>
<evidence type="ECO:0000256" key="3">
    <source>
        <dbReference type="ARBA" id="ARBA00022692"/>
    </source>
</evidence>
<keyword evidence="3 6" id="KW-0812">Transmembrane</keyword>
<reference evidence="9" key="1">
    <citation type="submission" date="2016-10" db="EMBL/GenBank/DDBJ databases">
        <authorList>
            <person name="Varghese N."/>
            <person name="Submissions S."/>
        </authorList>
    </citation>
    <scope>NUCLEOTIDE SEQUENCE [LARGE SCALE GENOMIC DNA]</scope>
    <source>
        <strain evidence="9">DSM 19181</strain>
    </source>
</reference>
<keyword evidence="2" id="KW-1003">Cell membrane</keyword>
<evidence type="ECO:0000313" key="9">
    <source>
        <dbReference type="Proteomes" id="UP000199433"/>
    </source>
</evidence>
<dbReference type="InterPro" id="IPR027379">
    <property type="entry name" value="CLS_N"/>
</dbReference>
<dbReference type="RefSeq" id="WP_245683017.1">
    <property type="nucleotide sequence ID" value="NZ_FNFK01000009.1"/>
</dbReference>
<evidence type="ECO:0000256" key="1">
    <source>
        <dbReference type="ARBA" id="ARBA00004651"/>
    </source>
</evidence>
<evidence type="ECO:0000256" key="2">
    <source>
        <dbReference type="ARBA" id="ARBA00022475"/>
    </source>
</evidence>
<evidence type="ECO:0000313" key="8">
    <source>
        <dbReference type="EMBL" id="SDJ99561.1"/>
    </source>
</evidence>
<evidence type="ECO:0000256" key="4">
    <source>
        <dbReference type="ARBA" id="ARBA00022989"/>
    </source>
</evidence>
<dbReference type="EMBL" id="FNFK01000009">
    <property type="protein sequence ID" value="SDJ99561.1"/>
    <property type="molecule type" value="Genomic_DNA"/>
</dbReference>
<protein>
    <submittedName>
        <fullName evidence="8">Phospholipase_D-nuclease N-terminal</fullName>
    </submittedName>
</protein>
<feature type="transmembrane region" description="Helical" evidence="6">
    <location>
        <begin position="7"/>
        <end position="29"/>
    </location>
</feature>
<dbReference type="AlphaFoldDB" id="A0A1G8Y9X8"/>
<gene>
    <name evidence="8" type="ORF">SAMN04488098_100920</name>
</gene>
<dbReference type="Pfam" id="PF13396">
    <property type="entry name" value="PLDc_N"/>
    <property type="match status" value="1"/>
</dbReference>
<organism evidence="8 9">
    <name type="scientific">Alkalibacterium thalassium</name>
    <dbReference type="NCBI Taxonomy" id="426701"/>
    <lineage>
        <taxon>Bacteria</taxon>
        <taxon>Bacillati</taxon>
        <taxon>Bacillota</taxon>
        <taxon>Bacilli</taxon>
        <taxon>Lactobacillales</taxon>
        <taxon>Carnobacteriaceae</taxon>
        <taxon>Alkalibacterium</taxon>
    </lineage>
</organism>
<sequence>MQLMTDYFAILLPLIILQLILLVTAIVHLVRNDRLSQSNKIIWALVIVFVNIIGPIIYLIFGRKED</sequence>